<protein>
    <submittedName>
        <fullName evidence="2">Uncharacterized protein</fullName>
    </submittedName>
</protein>
<gene>
    <name evidence="2" type="ORF">Anapl_01401</name>
</gene>
<proteinExistence type="predicted"/>
<dbReference type="Proteomes" id="UP000296049">
    <property type="component" value="Unassembled WGS sequence"/>
</dbReference>
<evidence type="ECO:0000313" key="2">
    <source>
        <dbReference type="EMBL" id="EOB04528.1"/>
    </source>
</evidence>
<name>R0LVP4_ANAPL</name>
<feature type="compositionally biased region" description="Basic and acidic residues" evidence="1">
    <location>
        <begin position="311"/>
        <end position="322"/>
    </location>
</feature>
<feature type="compositionally biased region" description="Basic and acidic residues" evidence="1">
    <location>
        <begin position="111"/>
        <end position="128"/>
    </location>
</feature>
<feature type="region of interest" description="Disordered" evidence="1">
    <location>
        <begin position="111"/>
        <end position="150"/>
    </location>
</feature>
<feature type="region of interest" description="Disordered" evidence="1">
    <location>
        <begin position="392"/>
        <end position="525"/>
    </location>
</feature>
<organism evidence="2 3">
    <name type="scientific">Anas platyrhynchos</name>
    <name type="common">Mallard</name>
    <name type="synonym">Anas boschas</name>
    <dbReference type="NCBI Taxonomy" id="8839"/>
    <lineage>
        <taxon>Eukaryota</taxon>
        <taxon>Metazoa</taxon>
        <taxon>Chordata</taxon>
        <taxon>Craniata</taxon>
        <taxon>Vertebrata</taxon>
        <taxon>Euteleostomi</taxon>
        <taxon>Archelosauria</taxon>
        <taxon>Archosauria</taxon>
        <taxon>Dinosauria</taxon>
        <taxon>Saurischia</taxon>
        <taxon>Theropoda</taxon>
        <taxon>Coelurosauria</taxon>
        <taxon>Aves</taxon>
        <taxon>Neognathae</taxon>
        <taxon>Galloanserae</taxon>
        <taxon>Anseriformes</taxon>
        <taxon>Anatidae</taxon>
        <taxon>Anatinae</taxon>
        <taxon>Anas</taxon>
    </lineage>
</organism>
<feature type="region of interest" description="Disordered" evidence="1">
    <location>
        <begin position="311"/>
        <end position="379"/>
    </location>
</feature>
<keyword evidence="3" id="KW-1185">Reference proteome</keyword>
<dbReference type="AlphaFoldDB" id="R0LVP4"/>
<accession>R0LVP4</accession>
<reference evidence="3" key="1">
    <citation type="journal article" date="2013" name="Nat. Genet.">
        <title>The duck genome and transcriptome provide insight into an avian influenza virus reservoir species.</title>
        <authorList>
            <person name="Huang Y."/>
            <person name="Li Y."/>
            <person name="Burt D.W."/>
            <person name="Chen H."/>
            <person name="Zhang Y."/>
            <person name="Qian W."/>
            <person name="Kim H."/>
            <person name="Gan S."/>
            <person name="Zhao Y."/>
            <person name="Li J."/>
            <person name="Yi K."/>
            <person name="Feng H."/>
            <person name="Zhu P."/>
            <person name="Li B."/>
            <person name="Liu Q."/>
            <person name="Fairley S."/>
            <person name="Magor K.E."/>
            <person name="Du Z."/>
            <person name="Hu X."/>
            <person name="Goodman L."/>
            <person name="Tafer H."/>
            <person name="Vignal A."/>
            <person name="Lee T."/>
            <person name="Kim K.W."/>
            <person name="Sheng Z."/>
            <person name="An Y."/>
            <person name="Searle S."/>
            <person name="Herrero J."/>
            <person name="Groenen M.A."/>
            <person name="Crooijmans R.P."/>
            <person name="Faraut T."/>
            <person name="Cai Q."/>
            <person name="Webster R.G."/>
            <person name="Aldridge J.R."/>
            <person name="Warren W.C."/>
            <person name="Bartschat S."/>
            <person name="Kehr S."/>
            <person name="Marz M."/>
            <person name="Stadler P.F."/>
            <person name="Smith J."/>
            <person name="Kraus R.H."/>
            <person name="Zhao Y."/>
            <person name="Ren L."/>
            <person name="Fei J."/>
            <person name="Morisson M."/>
            <person name="Kaiser P."/>
            <person name="Griffin D.K."/>
            <person name="Rao M."/>
            <person name="Pitel F."/>
            <person name="Wang J."/>
            <person name="Li N."/>
        </authorList>
    </citation>
    <scope>NUCLEOTIDE SEQUENCE [LARGE SCALE GENOMIC DNA]</scope>
</reference>
<evidence type="ECO:0000256" key="1">
    <source>
        <dbReference type="SAM" id="MobiDB-lite"/>
    </source>
</evidence>
<feature type="compositionally biased region" description="Low complexity" evidence="1">
    <location>
        <begin position="141"/>
        <end position="150"/>
    </location>
</feature>
<dbReference type="EMBL" id="KB742781">
    <property type="protein sequence ID" value="EOB04528.1"/>
    <property type="molecule type" value="Genomic_DNA"/>
</dbReference>
<feature type="compositionally biased region" description="Basic and acidic residues" evidence="1">
    <location>
        <begin position="355"/>
        <end position="371"/>
    </location>
</feature>
<feature type="region of interest" description="Disordered" evidence="1">
    <location>
        <begin position="258"/>
        <end position="291"/>
    </location>
</feature>
<sequence>MGCGALYESTYHQGSRSAGSSSPGLLRLIPAEPLDGFLRVPPPGDCSAMHTPAFHIRSLQNMTYVTTLGTGLGSGTPLKETALKGVKRGVGGRQRKGQRASRLEPLCEAAVRDRGELPLGSESRDGGQGRRSPPRTSEVAGGSSSPRSLPLGGGGVFGAAAICRPSQGLRLRIDQPHLGFRNKLVLSITIGQARGRGRPSGLAGLDRPYLPGAGGLSGPGGLNAAFQRFTPQSAIQVFNANPKTTSFTRSGAQHIITHTLGTPSTPPTRVEGSGDFLGPDRRGEKPSGSSVGLSWGGLLLLPARRLLAAASRRENGGREGKKIPNFHASESFQAGVQPRLGRSGRGSGERKRRLGDRGEGDGEGGERERPGQSRFPEINECAFDGTPVCHLRDRTGVSLGGDDDDTTQKRGGGETPVGRGEEPESPACGCPPQPRASSSAKRFPEVGHSAPARSRGGKGEPGDVPALPGPGQAKGSLGISHTGGSLRGGAGGARRCLAGNPKLKRMSGEEGSEMLTSEAQQIDIY</sequence>
<evidence type="ECO:0000313" key="3">
    <source>
        <dbReference type="Proteomes" id="UP000296049"/>
    </source>
</evidence>
<feature type="compositionally biased region" description="Polar residues" evidence="1">
    <location>
        <begin position="514"/>
        <end position="525"/>
    </location>
</feature>